<organism evidence="1 2">
    <name type="scientific">Thelohanellus kitauei</name>
    <name type="common">Myxosporean</name>
    <dbReference type="NCBI Taxonomy" id="669202"/>
    <lineage>
        <taxon>Eukaryota</taxon>
        <taxon>Metazoa</taxon>
        <taxon>Cnidaria</taxon>
        <taxon>Myxozoa</taxon>
        <taxon>Myxosporea</taxon>
        <taxon>Bivalvulida</taxon>
        <taxon>Platysporina</taxon>
        <taxon>Myxobolidae</taxon>
        <taxon>Thelohanellus</taxon>
    </lineage>
</organism>
<evidence type="ECO:0000313" key="2">
    <source>
        <dbReference type="Proteomes" id="UP000031668"/>
    </source>
</evidence>
<comment type="caution">
    <text evidence="1">The sequence shown here is derived from an EMBL/GenBank/DDBJ whole genome shotgun (WGS) entry which is preliminary data.</text>
</comment>
<dbReference type="Proteomes" id="UP000031668">
    <property type="component" value="Unassembled WGS sequence"/>
</dbReference>
<keyword evidence="2" id="KW-1185">Reference proteome</keyword>
<dbReference type="AlphaFoldDB" id="A0A0C2MFA3"/>
<dbReference type="EMBL" id="JWZT01005625">
    <property type="protein sequence ID" value="KII60416.1"/>
    <property type="molecule type" value="Genomic_DNA"/>
</dbReference>
<reference evidence="1 2" key="1">
    <citation type="journal article" date="2014" name="Genome Biol. Evol.">
        <title>The genome of the myxosporean Thelohanellus kitauei shows adaptations to nutrient acquisition within its fish host.</title>
        <authorList>
            <person name="Yang Y."/>
            <person name="Xiong J."/>
            <person name="Zhou Z."/>
            <person name="Huo F."/>
            <person name="Miao W."/>
            <person name="Ran C."/>
            <person name="Liu Y."/>
            <person name="Zhang J."/>
            <person name="Feng J."/>
            <person name="Wang M."/>
            <person name="Wang M."/>
            <person name="Wang L."/>
            <person name="Yao B."/>
        </authorList>
    </citation>
    <scope>NUCLEOTIDE SEQUENCE [LARGE SCALE GENOMIC DNA]</scope>
    <source>
        <strain evidence="1">Wuqing</strain>
    </source>
</reference>
<sequence length="123" mass="14757">MRISGLWIFGLVECVRDNQGQSKSRRPDFLTWKEEIRLLSFHLSEVNDQLAVYNSLDVNREFHRRTVNHSENFISVMCTHTRNVEKMWSFLKSHNRIYYFHAFMNSCGEAGILWECTKRLREL</sequence>
<evidence type="ECO:0000313" key="1">
    <source>
        <dbReference type="EMBL" id="KII60416.1"/>
    </source>
</evidence>
<proteinExistence type="predicted"/>
<protein>
    <submittedName>
        <fullName evidence="1">Uncharacterized protein</fullName>
    </submittedName>
</protein>
<name>A0A0C2MFA3_THEKT</name>
<gene>
    <name evidence="1" type="ORF">RF11_02373</name>
</gene>
<accession>A0A0C2MFA3</accession>